<reference evidence="1" key="1">
    <citation type="submission" date="2021-09" db="EMBL/GenBank/DDBJ databases">
        <title>Isolation and characterization of 3-chlorobenzoate degrading bacteria from soils in Shizuoka.</title>
        <authorList>
            <person name="Ifat A."/>
            <person name="Ogawa N."/>
            <person name="Kimbara K."/>
            <person name="Moriuchi R."/>
            <person name="Dohra H."/>
            <person name="Shintani M."/>
        </authorList>
    </citation>
    <scope>NUCLEOTIDE SEQUENCE</scope>
    <source>
        <strain evidence="1">19CS2-2</strain>
    </source>
</reference>
<proteinExistence type="predicted"/>
<name>A0ACB5R5X8_9BURK</name>
<sequence length="57" mass="6151">MNNFELRAITEAASLIERMRDLLLANGLTLENAALTGEADARAKILGNIVSAHRETA</sequence>
<gene>
    <name evidence="1" type="ORF">CBA19CS22_38070</name>
</gene>
<organism evidence="1 2">
    <name type="scientific">Caballeronia novacaledonica</name>
    <dbReference type="NCBI Taxonomy" id="1544861"/>
    <lineage>
        <taxon>Bacteria</taxon>
        <taxon>Pseudomonadati</taxon>
        <taxon>Pseudomonadota</taxon>
        <taxon>Betaproteobacteria</taxon>
        <taxon>Burkholderiales</taxon>
        <taxon>Burkholderiaceae</taxon>
        <taxon>Caballeronia</taxon>
    </lineage>
</organism>
<accession>A0ACB5R5X8</accession>
<dbReference type="EMBL" id="BPUR01000041">
    <property type="protein sequence ID" value="GJH22478.1"/>
    <property type="molecule type" value="Genomic_DNA"/>
</dbReference>
<evidence type="ECO:0000313" key="2">
    <source>
        <dbReference type="Proteomes" id="UP001055013"/>
    </source>
</evidence>
<comment type="caution">
    <text evidence="1">The sequence shown here is derived from an EMBL/GenBank/DDBJ whole genome shotgun (WGS) entry which is preliminary data.</text>
</comment>
<dbReference type="Proteomes" id="UP001055013">
    <property type="component" value="Unassembled WGS sequence"/>
</dbReference>
<evidence type="ECO:0000313" key="1">
    <source>
        <dbReference type="EMBL" id="GJH22478.1"/>
    </source>
</evidence>
<protein>
    <submittedName>
        <fullName evidence="1">Uncharacterized protein</fullName>
    </submittedName>
</protein>
<keyword evidence="2" id="KW-1185">Reference proteome</keyword>